<comment type="similarity">
    <text evidence="1">Belongs to the GerABKA family.</text>
</comment>
<keyword evidence="3" id="KW-0812">Transmembrane</keyword>
<feature type="transmembrane region" description="Helical" evidence="3">
    <location>
        <begin position="211"/>
        <end position="232"/>
    </location>
</feature>
<organism evidence="4 5">
    <name type="scientific">Paenibacillus montanisoli</name>
    <dbReference type="NCBI Taxonomy" id="2081970"/>
    <lineage>
        <taxon>Bacteria</taxon>
        <taxon>Bacillati</taxon>
        <taxon>Bacillota</taxon>
        <taxon>Bacilli</taxon>
        <taxon>Bacillales</taxon>
        <taxon>Paenibacillaceae</taxon>
        <taxon>Paenibacillus</taxon>
    </lineage>
</organism>
<dbReference type="AlphaFoldDB" id="A0A328UB93"/>
<feature type="transmembrane region" description="Helical" evidence="3">
    <location>
        <begin position="117"/>
        <end position="139"/>
    </location>
</feature>
<proteinExistence type="inferred from homology"/>
<evidence type="ECO:0000256" key="1">
    <source>
        <dbReference type="ARBA" id="ARBA00005278"/>
    </source>
</evidence>
<evidence type="ECO:0000256" key="2">
    <source>
        <dbReference type="ARBA" id="ARBA00023136"/>
    </source>
</evidence>
<dbReference type="InterPro" id="IPR050768">
    <property type="entry name" value="UPF0353/GerABKA_families"/>
</dbReference>
<dbReference type="EMBL" id="QLUW01000001">
    <property type="protein sequence ID" value="RAP77564.1"/>
    <property type="molecule type" value="Genomic_DNA"/>
</dbReference>
<protein>
    <submittedName>
        <fullName evidence="4">Spore germination protein</fullName>
    </submittedName>
</protein>
<name>A0A328UB93_9BACL</name>
<dbReference type="PANTHER" id="PTHR22550">
    <property type="entry name" value="SPORE GERMINATION PROTEIN"/>
    <property type="match status" value="1"/>
</dbReference>
<dbReference type="GO" id="GO:0009847">
    <property type="term" value="P:spore germination"/>
    <property type="evidence" value="ECO:0007669"/>
    <property type="project" value="InterPro"/>
</dbReference>
<comment type="caution">
    <text evidence="4">The sequence shown here is derived from an EMBL/GenBank/DDBJ whole genome shotgun (WGS) entry which is preliminary data.</text>
</comment>
<evidence type="ECO:0000313" key="4">
    <source>
        <dbReference type="EMBL" id="RAP77564.1"/>
    </source>
</evidence>
<evidence type="ECO:0000256" key="3">
    <source>
        <dbReference type="SAM" id="Phobius"/>
    </source>
</evidence>
<reference evidence="4 5" key="1">
    <citation type="submission" date="2018-06" db="EMBL/GenBank/DDBJ databases">
        <title>Paenibacillus montanisoli sp. nov., isolated from mountain area soil.</title>
        <authorList>
            <person name="Wu M."/>
        </authorList>
    </citation>
    <scope>NUCLEOTIDE SEQUENCE [LARGE SCALE GENOMIC DNA]</scope>
    <source>
        <strain evidence="4 5">RA17</strain>
    </source>
</reference>
<accession>A0A328UB93</accession>
<sequence>MVGTEVKTKVAILYMNDIANPELVKEITKRISAIKTDLVMSPGFIEEFVEDAPFSPFPQLLNTDRPDRAAYNLMEGRVVMFSNESPTALVLPVTFFAFYQSPDDYNSRFFVGSFYRFVRLVCFTIAITLPAIYIGVVAFHFETLPIKLLIPIKESIEQIPFQPLVEALIMELTIELIREAGVRLPTSIGPVIGIVGGLVIGQAVVEANLVSNVMVIIVAITITATASFVVTSNEMVTSLRLLRFPLMILAATFGFIGIVLGLSVLFMHLCALESFGTPYFAPWSTGRWADFKDTIFRFPLWLMDKRPKDSRSIKRVRETYSRGWKTDETE</sequence>
<feature type="transmembrane region" description="Helical" evidence="3">
    <location>
        <begin position="184"/>
        <end position="205"/>
    </location>
</feature>
<dbReference type="Pfam" id="PF03323">
    <property type="entry name" value="GerA"/>
    <property type="match status" value="1"/>
</dbReference>
<gene>
    <name evidence="4" type="ORF">DL346_03540</name>
</gene>
<keyword evidence="2 3" id="KW-0472">Membrane</keyword>
<keyword evidence="3" id="KW-1133">Transmembrane helix</keyword>
<dbReference type="Proteomes" id="UP000249260">
    <property type="component" value="Unassembled WGS sequence"/>
</dbReference>
<dbReference type="InterPro" id="IPR004995">
    <property type="entry name" value="Spore_Ger"/>
</dbReference>
<keyword evidence="5" id="KW-1185">Reference proteome</keyword>
<evidence type="ECO:0000313" key="5">
    <source>
        <dbReference type="Proteomes" id="UP000249260"/>
    </source>
</evidence>
<feature type="transmembrane region" description="Helical" evidence="3">
    <location>
        <begin position="244"/>
        <end position="269"/>
    </location>
</feature>
<dbReference type="PANTHER" id="PTHR22550:SF5">
    <property type="entry name" value="LEUCINE ZIPPER PROTEIN 4"/>
    <property type="match status" value="1"/>
</dbReference>
<dbReference type="GO" id="GO:0016020">
    <property type="term" value="C:membrane"/>
    <property type="evidence" value="ECO:0007669"/>
    <property type="project" value="InterPro"/>
</dbReference>